<dbReference type="SUPFAM" id="SSF141322">
    <property type="entry name" value="NfeD domain-like"/>
    <property type="match status" value="1"/>
</dbReference>
<dbReference type="PANTHER" id="PTHR33507:SF3">
    <property type="entry name" value="INNER MEMBRANE PROTEIN YBBJ"/>
    <property type="match status" value="1"/>
</dbReference>
<dbReference type="InterPro" id="IPR052165">
    <property type="entry name" value="Membrane_assoc_protease"/>
</dbReference>
<evidence type="ECO:0000256" key="3">
    <source>
        <dbReference type="ARBA" id="ARBA00022989"/>
    </source>
</evidence>
<dbReference type="PANTHER" id="PTHR33507">
    <property type="entry name" value="INNER MEMBRANE PROTEIN YBBJ"/>
    <property type="match status" value="1"/>
</dbReference>
<keyword evidence="9" id="KW-1185">Reference proteome</keyword>
<comment type="subcellular location">
    <subcellularLocation>
        <location evidence="1">Membrane</location>
        <topology evidence="1">Multi-pass membrane protein</topology>
    </subcellularLocation>
</comment>
<dbReference type="InterPro" id="IPR012340">
    <property type="entry name" value="NA-bd_OB-fold"/>
</dbReference>
<dbReference type="EMBL" id="OFSM01000010">
    <property type="protein sequence ID" value="SOY29514.1"/>
    <property type="molecule type" value="Genomic_DNA"/>
</dbReference>
<dbReference type="AlphaFoldDB" id="A0A2K4ZGD1"/>
<feature type="region of interest" description="Disordered" evidence="5">
    <location>
        <begin position="152"/>
        <end position="199"/>
    </location>
</feature>
<dbReference type="RefSeq" id="WP_103239613.1">
    <property type="nucleotide sequence ID" value="NZ_CANRXC010000021.1"/>
</dbReference>
<dbReference type="Gene3D" id="2.40.50.140">
    <property type="entry name" value="Nucleic acid-binding proteins"/>
    <property type="match status" value="1"/>
</dbReference>
<feature type="compositionally biased region" description="Basic and acidic residues" evidence="5">
    <location>
        <begin position="152"/>
        <end position="165"/>
    </location>
</feature>
<evidence type="ECO:0000313" key="9">
    <source>
        <dbReference type="Proteomes" id="UP000236311"/>
    </source>
</evidence>
<keyword evidence="4 6" id="KW-0472">Membrane</keyword>
<organism evidence="8 9">
    <name type="scientific">Acetatifactor muris</name>
    <dbReference type="NCBI Taxonomy" id="879566"/>
    <lineage>
        <taxon>Bacteria</taxon>
        <taxon>Bacillati</taxon>
        <taxon>Bacillota</taxon>
        <taxon>Clostridia</taxon>
        <taxon>Lachnospirales</taxon>
        <taxon>Lachnospiraceae</taxon>
        <taxon>Acetatifactor</taxon>
    </lineage>
</organism>
<evidence type="ECO:0000256" key="2">
    <source>
        <dbReference type="ARBA" id="ARBA00022692"/>
    </source>
</evidence>
<dbReference type="OrthoDB" id="5054at2"/>
<name>A0A2K4ZGD1_9FIRM</name>
<dbReference type="Pfam" id="PF01957">
    <property type="entry name" value="NfeD"/>
    <property type="match status" value="1"/>
</dbReference>
<accession>A0A2K4ZGD1</accession>
<gene>
    <name evidence="8" type="ORF">AMURIS_02235</name>
</gene>
<evidence type="ECO:0000256" key="1">
    <source>
        <dbReference type="ARBA" id="ARBA00004141"/>
    </source>
</evidence>
<evidence type="ECO:0000256" key="6">
    <source>
        <dbReference type="SAM" id="Phobius"/>
    </source>
</evidence>
<proteinExistence type="predicted"/>
<dbReference type="Proteomes" id="UP000236311">
    <property type="component" value="Unassembled WGS sequence"/>
</dbReference>
<keyword evidence="2 6" id="KW-0812">Transmembrane</keyword>
<evidence type="ECO:0000313" key="8">
    <source>
        <dbReference type="EMBL" id="SOY29514.1"/>
    </source>
</evidence>
<keyword evidence="3 6" id="KW-1133">Transmembrane helix</keyword>
<feature type="domain" description="NfeD-like C-terminal" evidence="7">
    <location>
        <begin position="82"/>
        <end position="142"/>
    </location>
</feature>
<evidence type="ECO:0000256" key="4">
    <source>
        <dbReference type="ARBA" id="ARBA00023136"/>
    </source>
</evidence>
<evidence type="ECO:0000256" key="5">
    <source>
        <dbReference type="SAM" id="MobiDB-lite"/>
    </source>
</evidence>
<evidence type="ECO:0000259" key="7">
    <source>
        <dbReference type="Pfam" id="PF01957"/>
    </source>
</evidence>
<dbReference type="GO" id="GO:0005886">
    <property type="term" value="C:plasma membrane"/>
    <property type="evidence" value="ECO:0007669"/>
    <property type="project" value="TreeGrafter"/>
</dbReference>
<feature type="transmembrane region" description="Helical" evidence="6">
    <location>
        <begin position="43"/>
        <end position="65"/>
    </location>
</feature>
<sequence length="199" mass="21726">MEEMLIFWLVLLILCIGIEVLTMGLTTIWFAGGALVAIFASLLYAPIFVQIILFFLVSVSLLFFTRPIAVRYFNRDRVKTNVESMVGRQAIVTEEIDNLQAVGQVTVNGQEWSARSADDKVRIPTGSVVTVAAISGVKLIVRIQEQFGTQERAEETAESAQREMEQVASGAEGVRQAEANTAGSADELSPEPGTAEDEN</sequence>
<protein>
    <recommendedName>
        <fullName evidence="7">NfeD-like C-terminal domain-containing protein</fullName>
    </recommendedName>
</protein>
<feature type="transmembrane region" description="Helical" evidence="6">
    <location>
        <begin position="7"/>
        <end position="31"/>
    </location>
</feature>
<dbReference type="InterPro" id="IPR002810">
    <property type="entry name" value="NfeD-like_C"/>
</dbReference>
<reference evidence="8 9" key="1">
    <citation type="submission" date="2018-01" db="EMBL/GenBank/DDBJ databases">
        <authorList>
            <person name="Gaut B.S."/>
            <person name="Morton B.R."/>
            <person name="Clegg M.T."/>
            <person name="Duvall M.R."/>
        </authorList>
    </citation>
    <scope>NUCLEOTIDE SEQUENCE [LARGE SCALE GENOMIC DNA]</scope>
    <source>
        <strain evidence="8">GP69</strain>
    </source>
</reference>